<dbReference type="Pfam" id="PF06985">
    <property type="entry name" value="HET"/>
    <property type="match status" value="1"/>
</dbReference>
<protein>
    <recommendedName>
        <fullName evidence="1">Heterokaryon incompatibility domain-containing protein</fullName>
    </recommendedName>
</protein>
<gene>
    <name evidence="2" type="ORF">NA56DRAFT_610463</name>
</gene>
<evidence type="ECO:0000259" key="1">
    <source>
        <dbReference type="Pfam" id="PF06985"/>
    </source>
</evidence>
<organism evidence="2 3">
    <name type="scientific">Hyaloscypha hepaticicola</name>
    <dbReference type="NCBI Taxonomy" id="2082293"/>
    <lineage>
        <taxon>Eukaryota</taxon>
        <taxon>Fungi</taxon>
        <taxon>Dikarya</taxon>
        <taxon>Ascomycota</taxon>
        <taxon>Pezizomycotina</taxon>
        <taxon>Leotiomycetes</taxon>
        <taxon>Helotiales</taxon>
        <taxon>Hyaloscyphaceae</taxon>
        <taxon>Hyaloscypha</taxon>
    </lineage>
</organism>
<dbReference type="InterPro" id="IPR010730">
    <property type="entry name" value="HET"/>
</dbReference>
<dbReference type="EMBL" id="KZ613522">
    <property type="protein sequence ID" value="PMD14373.1"/>
    <property type="molecule type" value="Genomic_DNA"/>
</dbReference>
<reference evidence="2 3" key="1">
    <citation type="submission" date="2016-05" db="EMBL/GenBank/DDBJ databases">
        <title>A degradative enzymes factory behind the ericoid mycorrhizal symbiosis.</title>
        <authorList>
            <consortium name="DOE Joint Genome Institute"/>
            <person name="Martino E."/>
            <person name="Morin E."/>
            <person name="Grelet G."/>
            <person name="Kuo A."/>
            <person name="Kohler A."/>
            <person name="Daghino S."/>
            <person name="Barry K."/>
            <person name="Choi C."/>
            <person name="Cichocki N."/>
            <person name="Clum A."/>
            <person name="Copeland A."/>
            <person name="Hainaut M."/>
            <person name="Haridas S."/>
            <person name="Labutti K."/>
            <person name="Lindquist E."/>
            <person name="Lipzen A."/>
            <person name="Khouja H.-R."/>
            <person name="Murat C."/>
            <person name="Ohm R."/>
            <person name="Olson A."/>
            <person name="Spatafora J."/>
            <person name="Veneault-Fourrey C."/>
            <person name="Henrissat B."/>
            <person name="Grigoriev I."/>
            <person name="Martin F."/>
            <person name="Perotto S."/>
        </authorList>
    </citation>
    <scope>NUCLEOTIDE SEQUENCE [LARGE SCALE GENOMIC DNA]</scope>
    <source>
        <strain evidence="2 3">UAMH 7357</strain>
    </source>
</reference>
<name>A0A2J6PK07_9HELO</name>
<dbReference type="InterPro" id="IPR052895">
    <property type="entry name" value="HetReg/Transcr_Mod"/>
</dbReference>
<dbReference type="OrthoDB" id="2157530at2759"/>
<evidence type="ECO:0000313" key="2">
    <source>
        <dbReference type="EMBL" id="PMD14373.1"/>
    </source>
</evidence>
<accession>A0A2J6PK07</accession>
<dbReference type="AlphaFoldDB" id="A0A2J6PK07"/>
<dbReference type="PANTHER" id="PTHR24148:SF64">
    <property type="entry name" value="HETEROKARYON INCOMPATIBILITY DOMAIN-CONTAINING PROTEIN"/>
    <property type="match status" value="1"/>
</dbReference>
<dbReference type="Proteomes" id="UP000235672">
    <property type="component" value="Unassembled WGS sequence"/>
</dbReference>
<dbReference type="Pfam" id="PF26639">
    <property type="entry name" value="Het-6_barrel"/>
    <property type="match status" value="1"/>
</dbReference>
<evidence type="ECO:0000313" key="3">
    <source>
        <dbReference type="Proteomes" id="UP000235672"/>
    </source>
</evidence>
<keyword evidence="3" id="KW-1185">Reference proteome</keyword>
<dbReference type="PANTHER" id="PTHR24148">
    <property type="entry name" value="ANKYRIN REPEAT DOMAIN-CONTAINING PROTEIN 39 HOMOLOG-RELATED"/>
    <property type="match status" value="1"/>
</dbReference>
<proteinExistence type="predicted"/>
<feature type="domain" description="Heterokaryon incompatibility" evidence="1">
    <location>
        <begin position="68"/>
        <end position="174"/>
    </location>
</feature>
<sequence>MSKSMYTYQPIDSSQGEIRILTVPFDAKATLGRVNLGPLKGTLKNYLLPITTLARAQRLLRASQLPFFHALSYVWGEDTKPQEIIIDGESIPITQNLYDGLRALQKSAYGLVRVWADALCICQDDLAERSAQIMLMREVYHSASMVVIWLGPNSDEGRRAFKFLNNLTHADQIIDDPVATEDDKVEEFMWGTVVRSFGTVARGPFRMAHAVDQISDTITPAGLDSKVEILIDPDAEYSLNLIGSESPDWRPSAKRLEKVKDEGDFLEIADLISCIFTQNDWFSRMWVVQEVGVASSVQFQLGGMNMYWDSVFDTMCYLHFTRGIPVKGIRRIISMQSIRRGWSERRRHPLQDLMRECRYRKATEPRDKIYSLLGLMGDHMNEYLQPDYTKSVGNVYSNVTRHFLAQSESLDPICGWQTIGRSTDSTWELPSWTPDYTLDQENAPAPLTPVDRRPSIYSAAGYDHRSKFQVRADLAHAEWRKLQTRGIYIDSITRLSNPGPEKEDFGTKATRWLSVLLLAQEFLKELTDDVRKSLDYVCSVISNYSSYHYSTDRSTLQFKSPEKVPILSENNTLDAFTQTLLLGRLSSRDRLTRDDIDEIFNMNPLMAFSSSKECEHLDKFCHAFEEGLKRRRLLVTENGLIGSAPQTAEEGDIICVLYGCSVPVILRKFQDESSYEFVGECYLHGFMDAEAIALHIRGVLEEQEFVLV</sequence>